<proteinExistence type="predicted"/>
<dbReference type="EMBL" id="CP001630">
    <property type="protein sequence ID" value="ACU38376.1"/>
    <property type="molecule type" value="Genomic_DNA"/>
</dbReference>
<dbReference type="RefSeq" id="WP_015803263.1">
    <property type="nucleotide sequence ID" value="NC_013093.1"/>
</dbReference>
<name>C6WLI3_ACTMD</name>
<dbReference type="eggNOG" id="COG1819">
    <property type="taxonomic scope" value="Bacteria"/>
</dbReference>
<keyword evidence="2" id="KW-1185">Reference proteome</keyword>
<sequence length="360" mass="39539">MSIAVLTSGVALGVHVPGLLLARRLAELGVAARVDVLENHLPERTRELIPASKVAFHRDFRVALAGQRLAARNTTEPDEELVAGLWREWERDGVELLVVLSGFWLPTAHRYALAHDGVRVRSCHVDSVASPSFTSASGAGRGSWAEHEDVWLLERAGSAVARTIPVSREEPAPWGDRDGRVLAHGGGWGMGTYRTGAAELGAAGFALDVVAYERSEVPEEQGRNRYFMIDPDWHPWHDTGFPPFGRVRDGEVGYRRRAEHHDGFDLTRRAIAVVSKPGGGTLMDSLSAATPVVLLEPFGAHEARNAELWRDLGFGIGYREWVDGGRRVAVLEALHRNLVAARGRVLSYPDELALKWPEGR</sequence>
<evidence type="ECO:0000313" key="1">
    <source>
        <dbReference type="EMBL" id="ACU38376.1"/>
    </source>
</evidence>
<dbReference type="Proteomes" id="UP000002213">
    <property type="component" value="Chromosome"/>
</dbReference>
<protein>
    <recommendedName>
        <fullName evidence="3">UDP-glucuronosyl/UDP-glucosyltransferase</fullName>
    </recommendedName>
</protein>
<gene>
    <name evidence="1" type="ordered locus">Amir_4533</name>
</gene>
<evidence type="ECO:0000313" key="2">
    <source>
        <dbReference type="Proteomes" id="UP000002213"/>
    </source>
</evidence>
<dbReference type="STRING" id="446462.Amir_4533"/>
<organism evidence="1 2">
    <name type="scientific">Actinosynnema mirum (strain ATCC 29888 / DSM 43827 / JCM 3225 / NBRC 14064 / NCIMB 13271 / NRRL B-12336 / IMRU 3971 / 101)</name>
    <dbReference type="NCBI Taxonomy" id="446462"/>
    <lineage>
        <taxon>Bacteria</taxon>
        <taxon>Bacillati</taxon>
        <taxon>Actinomycetota</taxon>
        <taxon>Actinomycetes</taxon>
        <taxon>Pseudonocardiales</taxon>
        <taxon>Pseudonocardiaceae</taxon>
        <taxon>Actinosynnema</taxon>
    </lineage>
</organism>
<accession>C6WLI3</accession>
<evidence type="ECO:0008006" key="3">
    <source>
        <dbReference type="Google" id="ProtNLM"/>
    </source>
</evidence>
<dbReference type="KEGG" id="ami:Amir_4533"/>
<dbReference type="Gene3D" id="3.40.50.2000">
    <property type="entry name" value="Glycogen Phosphorylase B"/>
    <property type="match status" value="1"/>
</dbReference>
<dbReference type="HOGENOM" id="CLU_721292_0_0_11"/>
<dbReference type="AlphaFoldDB" id="C6WLI3"/>
<reference evidence="1 2" key="1">
    <citation type="journal article" date="2009" name="Stand. Genomic Sci.">
        <title>Complete genome sequence of Actinosynnema mirum type strain (101).</title>
        <authorList>
            <person name="Land M."/>
            <person name="Lapidus A."/>
            <person name="Mayilraj S."/>
            <person name="Chen F."/>
            <person name="Copeland A."/>
            <person name="Del Rio T.G."/>
            <person name="Nolan M."/>
            <person name="Lucas S."/>
            <person name="Tice H."/>
            <person name="Cheng J.F."/>
            <person name="Chertkov O."/>
            <person name="Bruce D."/>
            <person name="Goodwin L."/>
            <person name="Pitluck S."/>
            <person name="Rohde M."/>
            <person name="Goker M."/>
            <person name="Pati A."/>
            <person name="Ivanova N."/>
            <person name="Mavromatis K."/>
            <person name="Chen A."/>
            <person name="Palaniappan K."/>
            <person name="Hauser L."/>
            <person name="Chang Y.J."/>
            <person name="Jeffries C.C."/>
            <person name="Brettin T."/>
            <person name="Detter J.C."/>
            <person name="Han C."/>
            <person name="Chain P."/>
            <person name="Tindall B.J."/>
            <person name="Bristow J."/>
            <person name="Eisen J.A."/>
            <person name="Markowitz V."/>
            <person name="Hugenholtz P."/>
            <person name="Kyrpides N.C."/>
            <person name="Klenk H.P."/>
        </authorList>
    </citation>
    <scope>NUCLEOTIDE SEQUENCE [LARGE SCALE GENOMIC DNA]</scope>
    <source>
        <strain evidence="2">ATCC 29888 / DSM 43827 / JCM 3225 / NBRC 14064 / NCIMB 13271 / NRRL B-12336 / IMRU 3971 / 101</strain>
    </source>
</reference>